<evidence type="ECO:0000256" key="1">
    <source>
        <dbReference type="SAM" id="MobiDB-lite"/>
    </source>
</evidence>
<feature type="domain" description="SHOCT" evidence="3">
    <location>
        <begin position="65"/>
        <end position="90"/>
    </location>
</feature>
<dbReference type="KEGG" id="hsai:HPS36_14110"/>
<evidence type="ECO:0000313" key="4">
    <source>
        <dbReference type="EMBL" id="QKG93939.1"/>
    </source>
</evidence>
<feature type="transmembrane region" description="Helical" evidence="2">
    <location>
        <begin position="20"/>
        <end position="44"/>
    </location>
</feature>
<name>A0A7D4CU66_9EURY</name>
<keyword evidence="2" id="KW-0472">Membrane</keyword>
<gene>
    <name evidence="4" type="ORF">HPS36_14110</name>
</gene>
<evidence type="ECO:0000256" key="2">
    <source>
        <dbReference type="SAM" id="Phobius"/>
    </source>
</evidence>
<keyword evidence="5" id="KW-1185">Reference proteome</keyword>
<evidence type="ECO:0000313" key="5">
    <source>
        <dbReference type="Proteomes" id="UP000505020"/>
    </source>
</evidence>
<accession>A0A7D4CU66</accession>
<organism evidence="4 5">
    <name type="scientific">Halorubrum salinarum</name>
    <dbReference type="NCBI Taxonomy" id="2739057"/>
    <lineage>
        <taxon>Archaea</taxon>
        <taxon>Methanobacteriati</taxon>
        <taxon>Methanobacteriota</taxon>
        <taxon>Stenosarchaea group</taxon>
        <taxon>Halobacteria</taxon>
        <taxon>Halobacteriales</taxon>
        <taxon>Haloferacaceae</taxon>
        <taxon>Halorubrum</taxon>
    </lineage>
</organism>
<dbReference type="AlphaFoldDB" id="A0A7D4CU66"/>
<dbReference type="InterPro" id="IPR018649">
    <property type="entry name" value="SHOCT"/>
</dbReference>
<dbReference type="RefSeq" id="WP_173230638.1">
    <property type="nucleotide sequence ID" value="NZ_CP053941.1"/>
</dbReference>
<dbReference type="Pfam" id="PF09851">
    <property type="entry name" value="SHOCT"/>
    <property type="match status" value="1"/>
</dbReference>
<proteinExistence type="predicted"/>
<keyword evidence="2" id="KW-0812">Transmembrane</keyword>
<dbReference type="GeneID" id="55596158"/>
<keyword evidence="2" id="KW-1133">Transmembrane helix</keyword>
<reference evidence="4 5" key="1">
    <citation type="submission" date="2020-05" db="EMBL/GenBank/DDBJ databases">
        <title>Halorubrum RHB-C sp.nov., an extremely halophilic archaeon isolated from solar salt farm.</title>
        <authorList>
            <person name="Ho H."/>
            <person name="Danganan R.E."/>
            <person name="Dedeles G.R."/>
            <person name="Kim S.-G."/>
        </authorList>
    </citation>
    <scope>NUCLEOTIDE SEQUENCE [LARGE SCALE GENOMIC DNA]</scope>
    <source>
        <strain evidence="4 5">RHB-C</strain>
    </source>
</reference>
<dbReference type="EMBL" id="CP053941">
    <property type="protein sequence ID" value="QKG93939.1"/>
    <property type="molecule type" value="Genomic_DNA"/>
</dbReference>
<sequence>MIGLNVVAVTPLMGGMAGGMGGWMLLFPLLALLTVAALLAVGVVGIRALANETDDGSTQNEPDEDPVERLQRRYAEGDLTEAEFERALERELEWEETGGTGSSPTHETESSGEAARAR</sequence>
<protein>
    <submittedName>
        <fullName evidence="4">SHOCT domain-containing protein</fullName>
    </submittedName>
</protein>
<feature type="region of interest" description="Disordered" evidence="1">
    <location>
        <begin position="86"/>
        <end position="118"/>
    </location>
</feature>
<evidence type="ECO:0000259" key="3">
    <source>
        <dbReference type="Pfam" id="PF09851"/>
    </source>
</evidence>
<dbReference type="Proteomes" id="UP000505020">
    <property type="component" value="Chromosome"/>
</dbReference>